<dbReference type="Proteomes" id="UP000314294">
    <property type="component" value="Unassembled WGS sequence"/>
</dbReference>
<dbReference type="AlphaFoldDB" id="A0A4Z2JH51"/>
<keyword evidence="2" id="KW-1185">Reference proteome</keyword>
<organism evidence="1 2">
    <name type="scientific">Liparis tanakae</name>
    <name type="common">Tanaka's snailfish</name>
    <dbReference type="NCBI Taxonomy" id="230148"/>
    <lineage>
        <taxon>Eukaryota</taxon>
        <taxon>Metazoa</taxon>
        <taxon>Chordata</taxon>
        <taxon>Craniata</taxon>
        <taxon>Vertebrata</taxon>
        <taxon>Euteleostomi</taxon>
        <taxon>Actinopterygii</taxon>
        <taxon>Neopterygii</taxon>
        <taxon>Teleostei</taxon>
        <taxon>Neoteleostei</taxon>
        <taxon>Acanthomorphata</taxon>
        <taxon>Eupercaria</taxon>
        <taxon>Perciformes</taxon>
        <taxon>Cottioidei</taxon>
        <taxon>Cottales</taxon>
        <taxon>Liparidae</taxon>
        <taxon>Liparis</taxon>
    </lineage>
</organism>
<proteinExistence type="predicted"/>
<dbReference type="EMBL" id="SRLO01000001">
    <property type="protein sequence ID" value="TNN89626.1"/>
    <property type="molecule type" value="Genomic_DNA"/>
</dbReference>
<gene>
    <name evidence="1" type="ORF">EYF80_000229</name>
</gene>
<protein>
    <submittedName>
        <fullName evidence="1">Uncharacterized protein</fullName>
    </submittedName>
</protein>
<accession>A0A4Z2JH51</accession>
<reference evidence="1 2" key="1">
    <citation type="submission" date="2019-03" db="EMBL/GenBank/DDBJ databases">
        <title>First draft genome of Liparis tanakae, snailfish: a comprehensive survey of snailfish specific genes.</title>
        <authorList>
            <person name="Kim W."/>
            <person name="Song I."/>
            <person name="Jeong J.-H."/>
            <person name="Kim D."/>
            <person name="Kim S."/>
            <person name="Ryu S."/>
            <person name="Song J.Y."/>
            <person name="Lee S.K."/>
        </authorList>
    </citation>
    <scope>NUCLEOTIDE SEQUENCE [LARGE SCALE GENOMIC DNA]</scope>
    <source>
        <tissue evidence="1">Muscle</tissue>
    </source>
</reference>
<sequence>MSYTHLHTCSHFPNQLMSSYTHLHTCSHFPNHPRRSNRTSLLQLRTDGQKQIFQASGCFPLDALLHLVSSQLHVGIKH</sequence>
<name>A0A4Z2JH51_9TELE</name>
<evidence type="ECO:0000313" key="1">
    <source>
        <dbReference type="EMBL" id="TNN89626.1"/>
    </source>
</evidence>
<comment type="caution">
    <text evidence="1">The sequence shown here is derived from an EMBL/GenBank/DDBJ whole genome shotgun (WGS) entry which is preliminary data.</text>
</comment>
<evidence type="ECO:0000313" key="2">
    <source>
        <dbReference type="Proteomes" id="UP000314294"/>
    </source>
</evidence>